<dbReference type="Proteomes" id="UP000295777">
    <property type="component" value="Unassembled WGS sequence"/>
</dbReference>
<dbReference type="RefSeq" id="WP_132525053.1">
    <property type="nucleotide sequence ID" value="NZ_SMFV01000001.1"/>
</dbReference>
<protein>
    <submittedName>
        <fullName evidence="2">Uncharacterized protein</fullName>
    </submittedName>
</protein>
<dbReference type="AlphaFoldDB" id="A0A4V2PDT0"/>
<sequence>MRLLLGALFALLVPLSAVHAQTDPFADPVRSAVKKRLASMAAQGQKVVLNKPVTVNRFEPVLPESLDSYTVEGIIGSKGSYRLIVTDPTTGRTFFLKEGDAVAPDTVIKRITFDTVILTKYVMEGGKIKKETVTLKVDTEG</sequence>
<evidence type="ECO:0000313" key="2">
    <source>
        <dbReference type="EMBL" id="TCK06476.1"/>
    </source>
</evidence>
<feature type="signal peptide" evidence="1">
    <location>
        <begin position="1"/>
        <end position="20"/>
    </location>
</feature>
<name>A0A4V2PDT0_9BACT</name>
<dbReference type="EMBL" id="SMFV01000001">
    <property type="protein sequence ID" value="TCK06476.1"/>
    <property type="molecule type" value="Genomic_DNA"/>
</dbReference>
<organism evidence="2 3">
    <name type="scientific">Phorcysia thermohydrogeniphila</name>
    <dbReference type="NCBI Taxonomy" id="936138"/>
    <lineage>
        <taxon>Bacteria</taxon>
        <taxon>Pseudomonadati</taxon>
        <taxon>Aquificota</taxon>
        <taxon>Aquificia</taxon>
        <taxon>Desulfurobacteriales</taxon>
        <taxon>Desulfurobacteriaceae</taxon>
        <taxon>Phorcysia</taxon>
    </lineage>
</organism>
<proteinExistence type="predicted"/>
<gene>
    <name evidence="2" type="ORF">CLV27_0277</name>
</gene>
<dbReference type="OrthoDB" id="15308at2"/>
<reference evidence="2 3" key="1">
    <citation type="submission" date="2019-03" db="EMBL/GenBank/DDBJ databases">
        <title>Genomic Encyclopedia of Archaeal and Bacterial Type Strains, Phase II (KMG-II): from individual species to whole genera.</title>
        <authorList>
            <person name="Goeker M."/>
        </authorList>
    </citation>
    <scope>NUCLEOTIDE SEQUENCE [LARGE SCALE GENOMIC DNA]</scope>
    <source>
        <strain evidence="2 3">DSM 24425</strain>
    </source>
</reference>
<evidence type="ECO:0000313" key="3">
    <source>
        <dbReference type="Proteomes" id="UP000295777"/>
    </source>
</evidence>
<keyword evidence="1" id="KW-0732">Signal</keyword>
<comment type="caution">
    <text evidence="2">The sequence shown here is derived from an EMBL/GenBank/DDBJ whole genome shotgun (WGS) entry which is preliminary data.</text>
</comment>
<evidence type="ECO:0000256" key="1">
    <source>
        <dbReference type="SAM" id="SignalP"/>
    </source>
</evidence>
<feature type="chain" id="PRO_5021028786" evidence="1">
    <location>
        <begin position="21"/>
        <end position="141"/>
    </location>
</feature>
<accession>A0A4V2PDT0</accession>
<keyword evidence="3" id="KW-1185">Reference proteome</keyword>